<dbReference type="GO" id="GO:0016020">
    <property type="term" value="C:membrane"/>
    <property type="evidence" value="ECO:0007669"/>
    <property type="project" value="UniProtKB-ARBA"/>
</dbReference>
<proteinExistence type="predicted"/>
<dbReference type="AlphaFoldDB" id="A0ABC8YTS4"/>
<dbReference type="InterPro" id="IPR001683">
    <property type="entry name" value="PX_dom"/>
</dbReference>
<gene>
    <name evidence="2" type="ORF">URODEC1_LOCUS36106</name>
</gene>
<dbReference type="Pfam" id="PF00787">
    <property type="entry name" value="PX"/>
    <property type="match status" value="1"/>
</dbReference>
<accession>A0ABC8YTS4</accession>
<keyword evidence="3" id="KW-1185">Reference proteome</keyword>
<organism evidence="2 3">
    <name type="scientific">Urochloa decumbens</name>
    <dbReference type="NCBI Taxonomy" id="240449"/>
    <lineage>
        <taxon>Eukaryota</taxon>
        <taxon>Viridiplantae</taxon>
        <taxon>Streptophyta</taxon>
        <taxon>Embryophyta</taxon>
        <taxon>Tracheophyta</taxon>
        <taxon>Spermatophyta</taxon>
        <taxon>Magnoliopsida</taxon>
        <taxon>Liliopsida</taxon>
        <taxon>Poales</taxon>
        <taxon>Poaceae</taxon>
        <taxon>PACMAD clade</taxon>
        <taxon>Panicoideae</taxon>
        <taxon>Panicodae</taxon>
        <taxon>Paniceae</taxon>
        <taxon>Melinidinae</taxon>
        <taxon>Urochloa</taxon>
    </lineage>
</organism>
<evidence type="ECO:0000259" key="1">
    <source>
        <dbReference type="PROSITE" id="PS50195"/>
    </source>
</evidence>
<dbReference type="Gene3D" id="3.30.1520.10">
    <property type="entry name" value="Phox-like domain"/>
    <property type="match status" value="1"/>
</dbReference>
<dbReference type="SUPFAM" id="SSF64268">
    <property type="entry name" value="PX domain"/>
    <property type="match status" value="1"/>
</dbReference>
<dbReference type="CDD" id="cd06859">
    <property type="entry name" value="PX_SNX1_2_like"/>
    <property type="match status" value="1"/>
</dbReference>
<feature type="domain" description="PX" evidence="1">
    <location>
        <begin position="1"/>
        <end position="108"/>
    </location>
</feature>
<dbReference type="PANTHER" id="PTHR10555:SF170">
    <property type="entry name" value="FI18122P1"/>
    <property type="match status" value="1"/>
</dbReference>
<dbReference type="EMBL" id="OZ075127">
    <property type="protein sequence ID" value="CAL4946458.1"/>
    <property type="molecule type" value="Genomic_DNA"/>
</dbReference>
<name>A0ABC8YTS4_9POAL</name>
<dbReference type="SMART" id="SM00312">
    <property type="entry name" value="PX"/>
    <property type="match status" value="1"/>
</dbReference>
<dbReference type="PROSITE" id="PS50195">
    <property type="entry name" value="PX"/>
    <property type="match status" value="1"/>
</dbReference>
<reference evidence="2" key="1">
    <citation type="submission" date="2024-10" db="EMBL/GenBank/DDBJ databases">
        <authorList>
            <person name="Ryan C."/>
        </authorList>
    </citation>
    <scope>NUCLEOTIDE SEQUENCE [LARGE SCALE GENOMIC DNA]</scope>
</reference>
<dbReference type="FunFam" id="3.30.1520.10:FF:000028">
    <property type="entry name" value="sorting nexin 1 isoform X2"/>
    <property type="match status" value="1"/>
</dbReference>
<dbReference type="InterPro" id="IPR015404">
    <property type="entry name" value="Vps5_C"/>
</dbReference>
<protein>
    <recommendedName>
        <fullName evidence="1">PX domain-containing protein</fullName>
    </recommendedName>
</protein>
<dbReference type="PANTHER" id="PTHR10555">
    <property type="entry name" value="SORTING NEXIN"/>
    <property type="match status" value="1"/>
</dbReference>
<dbReference type="CDD" id="cd07596">
    <property type="entry name" value="BAR_SNX"/>
    <property type="match status" value="1"/>
</dbReference>
<dbReference type="Proteomes" id="UP001497457">
    <property type="component" value="Chromosome 17b"/>
</dbReference>
<evidence type="ECO:0000313" key="3">
    <source>
        <dbReference type="Proteomes" id="UP001497457"/>
    </source>
</evidence>
<dbReference type="Pfam" id="PF09325">
    <property type="entry name" value="Vps5"/>
    <property type="match status" value="1"/>
</dbReference>
<dbReference type="Gene3D" id="1.20.1270.60">
    <property type="entry name" value="Arfaptin homology (AH) domain/BAR domain"/>
    <property type="match status" value="1"/>
</dbReference>
<dbReference type="FunFam" id="1.20.1270.60:FF:000044">
    <property type="entry name" value="Sorting nexin 1"/>
    <property type="match status" value="1"/>
</dbReference>
<dbReference type="SUPFAM" id="SSF103657">
    <property type="entry name" value="BAR/IMD domain-like"/>
    <property type="match status" value="1"/>
</dbReference>
<dbReference type="InterPro" id="IPR027267">
    <property type="entry name" value="AH/BAR_dom_sf"/>
</dbReference>
<dbReference type="InterPro" id="IPR036871">
    <property type="entry name" value="PX_dom_sf"/>
</dbReference>
<sequence length="364" mass="42561">MGTGVQAYISYRVITKTNLPEFEGPEKIVIRRYSDFEWLHDRLAERYKGIFIPPLPEKNAVEKFRFSKEFIELRRQALDLFVNRIASHPELKQSEVLRVFLQADEEKMDRARSYETGIFKRPADFLQMFKSKVSDVVLGKEKPVEESTPEYEKLKNYIFELENHLAEAQKQAYRLVKRHRELGQSLAEFGKAIKLLGACEGDMMEKVFSEVGSKSEMLSIKLQREADNLLFNFEEPLKDYVRAVQSIKATMMDRANAFRQHFDLDQERKYKELNLEKLKFMNPEKYAEAESEFRELKADSEEATKKFEHIVRLMNEELARFQEQKTADIGLAFHEFAKGQAKLAKDIADAWRSILPKLEACSTS</sequence>
<dbReference type="GO" id="GO:0005768">
    <property type="term" value="C:endosome"/>
    <property type="evidence" value="ECO:0007669"/>
    <property type="project" value="UniProtKB-ARBA"/>
</dbReference>
<evidence type="ECO:0000313" key="2">
    <source>
        <dbReference type="EMBL" id="CAL4946458.1"/>
    </source>
</evidence>